<dbReference type="SUPFAM" id="SSF46785">
    <property type="entry name" value="Winged helix' DNA-binding domain"/>
    <property type="match status" value="1"/>
</dbReference>
<name>A0A6N7IMY6_9FIRM</name>
<dbReference type="PANTHER" id="PTHR45526:SF1">
    <property type="entry name" value="TRANSCRIPTIONAL REGULATORY PROTEIN DCUR-RELATED"/>
    <property type="match status" value="1"/>
</dbReference>
<gene>
    <name evidence="4" type="ORF">GFC01_01515</name>
</gene>
<feature type="transmembrane region" description="Helical" evidence="2">
    <location>
        <begin position="26"/>
        <end position="51"/>
    </location>
</feature>
<feature type="transmembrane region" description="Helical" evidence="2">
    <location>
        <begin position="63"/>
        <end position="84"/>
    </location>
</feature>
<dbReference type="InterPro" id="IPR036390">
    <property type="entry name" value="WH_DNA-bd_sf"/>
</dbReference>
<dbReference type="Gene3D" id="1.10.10.10">
    <property type="entry name" value="Winged helix-like DNA-binding domain superfamily/Winged helix DNA-binding domain"/>
    <property type="match status" value="1"/>
</dbReference>
<protein>
    <submittedName>
        <fullName evidence="4">HTH domain-containing protein</fullName>
    </submittedName>
</protein>
<organism evidence="4 5">
    <name type="scientific">Desulfofundulus thermobenzoicus</name>
    <dbReference type="NCBI Taxonomy" id="29376"/>
    <lineage>
        <taxon>Bacteria</taxon>
        <taxon>Bacillati</taxon>
        <taxon>Bacillota</taxon>
        <taxon>Clostridia</taxon>
        <taxon>Eubacteriales</taxon>
        <taxon>Peptococcaceae</taxon>
        <taxon>Desulfofundulus</taxon>
    </lineage>
</organism>
<comment type="caution">
    <text evidence="4">The sequence shown here is derived from an EMBL/GenBank/DDBJ whole genome shotgun (WGS) entry which is preliminary data.</text>
</comment>
<dbReference type="InterPro" id="IPR051271">
    <property type="entry name" value="2C-system_Tx_regulators"/>
</dbReference>
<keyword evidence="2" id="KW-0812">Transmembrane</keyword>
<dbReference type="InterPro" id="IPR013196">
    <property type="entry name" value="HTH_11"/>
</dbReference>
<proteinExistence type="predicted"/>
<dbReference type="PANTHER" id="PTHR45526">
    <property type="entry name" value="TRANSCRIPTIONAL REGULATORY PROTEIN DPIA"/>
    <property type="match status" value="1"/>
</dbReference>
<dbReference type="GO" id="GO:0000156">
    <property type="term" value="F:phosphorelay response regulator activity"/>
    <property type="evidence" value="ECO:0007669"/>
    <property type="project" value="TreeGrafter"/>
</dbReference>
<dbReference type="OrthoDB" id="9759232at2"/>
<evidence type="ECO:0000256" key="1">
    <source>
        <dbReference type="SAM" id="MobiDB-lite"/>
    </source>
</evidence>
<keyword evidence="2" id="KW-1133">Transmembrane helix</keyword>
<dbReference type="InterPro" id="IPR036388">
    <property type="entry name" value="WH-like_DNA-bd_sf"/>
</dbReference>
<dbReference type="Proteomes" id="UP000441717">
    <property type="component" value="Unassembled WGS sequence"/>
</dbReference>
<accession>A0A6N7IMY6</accession>
<evidence type="ECO:0000313" key="4">
    <source>
        <dbReference type="EMBL" id="MQL50969.1"/>
    </source>
</evidence>
<dbReference type="AlphaFoldDB" id="A0A6N7IMY6"/>
<dbReference type="EMBL" id="WHYR01000002">
    <property type="protein sequence ID" value="MQL50969.1"/>
    <property type="molecule type" value="Genomic_DNA"/>
</dbReference>
<keyword evidence="2" id="KW-0472">Membrane</keyword>
<reference evidence="4 5" key="1">
    <citation type="submission" date="2019-10" db="EMBL/GenBank/DDBJ databases">
        <title>Comparative genomics of sulfur disproportionating microorganisms.</title>
        <authorList>
            <person name="Ward L.M."/>
            <person name="Bertran E."/>
            <person name="Johnston D."/>
        </authorList>
    </citation>
    <scope>NUCLEOTIDE SEQUENCE [LARGE SCALE GENOMIC DNA]</scope>
    <source>
        <strain evidence="4 5">DSM 14055</strain>
    </source>
</reference>
<evidence type="ECO:0000259" key="3">
    <source>
        <dbReference type="Pfam" id="PF08279"/>
    </source>
</evidence>
<feature type="domain" description="Helix-turn-helix type 11" evidence="3">
    <location>
        <begin position="207"/>
        <end position="250"/>
    </location>
</feature>
<sequence length="275" mass="30691">MGVRCQQTYCFERPGVINLPFSERRIIIILVTVLTAVNVLSMAGNLTLLLAGGIAPGPPVVRYVLWFYLALLFLLPVVITFLVWRYWWREGQTPPSGGSSGERNCALSFNREIKELVMGVREIAAVIRSLMDHLSQEKEKREELVGVLQEMVASMKEFTGWLETGREVSVAGEVFRAERRPGEAAAEDGSGPDQWSDFPKGLNRATLKQILSYLEDHNETGVSAEEIAGGVGLSRVTVRRYMDYLEQVGYVSVDLRYGTVGRPLKIYTLVNLFSG</sequence>
<feature type="region of interest" description="Disordered" evidence="1">
    <location>
        <begin position="179"/>
        <end position="198"/>
    </location>
</feature>
<evidence type="ECO:0000256" key="2">
    <source>
        <dbReference type="SAM" id="Phobius"/>
    </source>
</evidence>
<evidence type="ECO:0000313" key="5">
    <source>
        <dbReference type="Proteomes" id="UP000441717"/>
    </source>
</evidence>
<keyword evidence="5" id="KW-1185">Reference proteome</keyword>
<dbReference type="Pfam" id="PF08279">
    <property type="entry name" value="HTH_11"/>
    <property type="match status" value="1"/>
</dbReference>